<dbReference type="GO" id="GO:0043137">
    <property type="term" value="P:DNA replication, removal of RNA primer"/>
    <property type="evidence" value="ECO:0007669"/>
    <property type="project" value="TreeGrafter"/>
</dbReference>
<evidence type="ECO:0000256" key="12">
    <source>
        <dbReference type="ARBA" id="ARBA00022801"/>
    </source>
</evidence>
<comment type="catalytic activity">
    <reaction evidence="1 14 15 16">
        <text>Endonucleolytic cleavage to 5'-phosphomonoester.</text>
        <dbReference type="EC" id="3.1.26.4"/>
    </reaction>
</comment>
<evidence type="ECO:0000313" key="18">
    <source>
        <dbReference type="EMBL" id="PWZ98937.1"/>
    </source>
</evidence>
<dbReference type="AlphaFoldDB" id="A0A317ZBV2"/>
<evidence type="ECO:0000256" key="2">
    <source>
        <dbReference type="ARBA" id="ARBA00001946"/>
    </source>
</evidence>
<dbReference type="FunFam" id="3.30.420.10:FF:000006">
    <property type="entry name" value="Ribonuclease HII"/>
    <property type="match status" value="1"/>
</dbReference>
<feature type="binding site" evidence="14 15">
    <location>
        <position position="172"/>
    </location>
    <ligand>
        <name>a divalent metal cation</name>
        <dbReference type="ChEBI" id="CHEBI:60240"/>
    </ligand>
</feature>
<keyword evidence="9 14" id="KW-0540">Nuclease</keyword>
<reference evidence="18 19" key="1">
    <citation type="journal article" date="2018" name="Vet. Microbiol.">
        <title>Clonal diversity and geographic distribution of methicillin-resistant Staphylococcus pseudintermedius from Australian animals: Discovery of novel sequence types.</title>
        <authorList>
            <person name="Worthing K.A."/>
            <person name="Abraham S."/>
            <person name="Coombs G.W."/>
            <person name="Pang S."/>
            <person name="Saputra S."/>
            <person name="Jordan D."/>
            <person name="Trott D.J."/>
            <person name="Norris J.M."/>
        </authorList>
    </citation>
    <scope>NUCLEOTIDE SEQUENCE [LARGE SCALE GENOMIC DNA]</scope>
    <source>
        <strain evidence="18 19">ST71 3</strain>
    </source>
</reference>
<dbReference type="CDD" id="cd07182">
    <property type="entry name" value="RNase_HII_bacteria_HII_like"/>
    <property type="match status" value="1"/>
</dbReference>
<dbReference type="NCBIfam" id="NF000595">
    <property type="entry name" value="PRK00015.1-3"/>
    <property type="match status" value="1"/>
</dbReference>
<keyword evidence="11 14" id="KW-0255">Endonuclease</keyword>
<dbReference type="NCBIfam" id="NF000594">
    <property type="entry name" value="PRK00015.1-1"/>
    <property type="match status" value="1"/>
</dbReference>
<evidence type="ECO:0000256" key="15">
    <source>
        <dbReference type="PROSITE-ProRule" id="PRU01319"/>
    </source>
</evidence>
<dbReference type="InterPro" id="IPR001352">
    <property type="entry name" value="RNase_HII/HIII"/>
</dbReference>
<dbReference type="PROSITE" id="PS51975">
    <property type="entry name" value="RNASE_H_2"/>
    <property type="match status" value="1"/>
</dbReference>
<dbReference type="STRING" id="937773.SPSINT_0971"/>
<comment type="subcellular location">
    <subcellularLocation>
        <location evidence="4 14">Cytoplasm</location>
    </subcellularLocation>
</comment>
<feature type="binding site" evidence="14 15">
    <location>
        <position position="81"/>
    </location>
    <ligand>
        <name>a divalent metal cation</name>
        <dbReference type="ChEBI" id="CHEBI:60240"/>
    </ligand>
</feature>
<dbReference type="Gene3D" id="3.30.420.10">
    <property type="entry name" value="Ribonuclease H-like superfamily/Ribonuclease H"/>
    <property type="match status" value="1"/>
</dbReference>
<comment type="similarity">
    <text evidence="5 14 16">Belongs to the RNase HII family.</text>
</comment>
<comment type="caution">
    <text evidence="18">The sequence shown here is derived from an EMBL/GenBank/DDBJ whole genome shotgun (WGS) entry which is preliminary data.</text>
</comment>
<evidence type="ECO:0000256" key="13">
    <source>
        <dbReference type="ARBA" id="ARBA00023211"/>
    </source>
</evidence>
<comment type="cofactor">
    <cofactor evidence="2">
        <name>Mg(2+)</name>
        <dbReference type="ChEBI" id="CHEBI:18420"/>
    </cofactor>
</comment>
<accession>A0A317ZBV2</accession>
<dbReference type="EMBL" id="QEIV01000439">
    <property type="protein sequence ID" value="PWZ98937.1"/>
    <property type="molecule type" value="Genomic_DNA"/>
</dbReference>
<feature type="binding site" evidence="14 15">
    <location>
        <position position="80"/>
    </location>
    <ligand>
        <name>a divalent metal cation</name>
        <dbReference type="ChEBI" id="CHEBI:60240"/>
    </ligand>
</feature>
<dbReference type="GO" id="GO:0006298">
    <property type="term" value="P:mismatch repair"/>
    <property type="evidence" value="ECO:0007669"/>
    <property type="project" value="TreeGrafter"/>
</dbReference>
<dbReference type="InterPro" id="IPR012337">
    <property type="entry name" value="RNaseH-like_sf"/>
</dbReference>
<evidence type="ECO:0000256" key="5">
    <source>
        <dbReference type="ARBA" id="ARBA00007383"/>
    </source>
</evidence>
<evidence type="ECO:0000256" key="10">
    <source>
        <dbReference type="ARBA" id="ARBA00022723"/>
    </source>
</evidence>
<evidence type="ECO:0000256" key="3">
    <source>
        <dbReference type="ARBA" id="ARBA00004065"/>
    </source>
</evidence>
<dbReference type="InterPro" id="IPR024567">
    <property type="entry name" value="RNase_HII/HIII_dom"/>
</dbReference>
<organism evidence="18 19">
    <name type="scientific">Staphylococcus pseudintermedius</name>
    <dbReference type="NCBI Taxonomy" id="283734"/>
    <lineage>
        <taxon>Bacteria</taxon>
        <taxon>Bacillati</taxon>
        <taxon>Bacillota</taxon>
        <taxon>Bacilli</taxon>
        <taxon>Bacillales</taxon>
        <taxon>Staphylococcaceae</taxon>
        <taxon>Staphylococcus</taxon>
        <taxon>Staphylococcus intermedius group</taxon>
    </lineage>
</organism>
<comment type="function">
    <text evidence="3 14 16">Endonuclease that specifically degrades the RNA of RNA-DNA hybrids.</text>
</comment>
<protein>
    <recommendedName>
        <fullName evidence="7 14">Ribonuclease HII</fullName>
        <shortName evidence="14">RNase HII</shortName>
        <ecNumber evidence="6 14">3.1.26.4</ecNumber>
    </recommendedName>
</protein>
<gene>
    <name evidence="14" type="primary">rnhB</name>
    <name evidence="18" type="ORF">DD924_05365</name>
</gene>
<dbReference type="PANTHER" id="PTHR10954">
    <property type="entry name" value="RIBONUCLEASE H2 SUBUNIT A"/>
    <property type="match status" value="1"/>
</dbReference>
<evidence type="ECO:0000256" key="9">
    <source>
        <dbReference type="ARBA" id="ARBA00022722"/>
    </source>
</evidence>
<evidence type="ECO:0000256" key="11">
    <source>
        <dbReference type="ARBA" id="ARBA00022759"/>
    </source>
</evidence>
<keyword evidence="13 14" id="KW-0464">Manganese</keyword>
<evidence type="ECO:0000256" key="7">
    <source>
        <dbReference type="ARBA" id="ARBA00019179"/>
    </source>
</evidence>
<evidence type="ECO:0000259" key="17">
    <source>
        <dbReference type="PROSITE" id="PS51975"/>
    </source>
</evidence>
<proteinExistence type="inferred from homology"/>
<dbReference type="PANTHER" id="PTHR10954:SF18">
    <property type="entry name" value="RIBONUCLEASE HII"/>
    <property type="match status" value="1"/>
</dbReference>
<dbReference type="Pfam" id="PF01351">
    <property type="entry name" value="RNase_HII"/>
    <property type="match status" value="1"/>
</dbReference>
<evidence type="ECO:0000313" key="19">
    <source>
        <dbReference type="Proteomes" id="UP000246351"/>
    </source>
</evidence>
<evidence type="ECO:0000256" key="8">
    <source>
        <dbReference type="ARBA" id="ARBA00022490"/>
    </source>
</evidence>
<dbReference type="InterPro" id="IPR022898">
    <property type="entry name" value="RNase_HII"/>
</dbReference>
<dbReference type="GO" id="GO:0004523">
    <property type="term" value="F:RNA-DNA hybrid ribonuclease activity"/>
    <property type="evidence" value="ECO:0007669"/>
    <property type="project" value="UniProtKB-UniRule"/>
</dbReference>
<evidence type="ECO:0000256" key="1">
    <source>
        <dbReference type="ARBA" id="ARBA00000077"/>
    </source>
</evidence>
<dbReference type="EC" id="3.1.26.4" evidence="6 14"/>
<evidence type="ECO:0000256" key="14">
    <source>
        <dbReference type="HAMAP-Rule" id="MF_00052"/>
    </source>
</evidence>
<evidence type="ECO:0000256" key="4">
    <source>
        <dbReference type="ARBA" id="ARBA00004496"/>
    </source>
</evidence>
<dbReference type="Proteomes" id="UP000246351">
    <property type="component" value="Unassembled WGS sequence"/>
</dbReference>
<sequence length="274" mass="30845">MRKGKTIQAIKAELQHLTSLEELAQHPDFQDERKGVQQAFVQRQRQLEKIALQQQKYRDMCIYETEILNVQPEALICGVDEVGRGPLAGPVVASAVILQPGHDFVGINDSKQLSVTQRNLLNTSLKEQVRAWAVGVATPEEIDEHNIYVATQIAMYRAIENLSVTPTHYLIDAMTLDHLTAPQQAIIKGDAKSVSIAAASIIAKVYRDDLMAEYAKQYPGYDFAQNAGYGTQKHLDGLKQYGVTPIHRKTFEPIKSWFQSFKRNRSAYKKFSKS</sequence>
<dbReference type="HAMAP" id="MF_00052_B">
    <property type="entry name" value="RNase_HII_B"/>
    <property type="match status" value="1"/>
</dbReference>
<keyword evidence="8 14" id="KW-0963">Cytoplasm</keyword>
<comment type="cofactor">
    <cofactor evidence="14 15">
        <name>Mn(2+)</name>
        <dbReference type="ChEBI" id="CHEBI:29035"/>
    </cofactor>
    <cofactor evidence="14 15">
        <name>Mg(2+)</name>
        <dbReference type="ChEBI" id="CHEBI:18420"/>
    </cofactor>
    <text evidence="14 15">Manganese or magnesium. Binds 1 divalent metal ion per monomer in the absence of substrate. May bind a second metal ion after substrate binding.</text>
</comment>
<evidence type="ECO:0000256" key="16">
    <source>
        <dbReference type="RuleBase" id="RU003515"/>
    </source>
</evidence>
<feature type="domain" description="RNase H type-2" evidence="17">
    <location>
        <begin position="74"/>
        <end position="263"/>
    </location>
</feature>
<dbReference type="SUPFAM" id="SSF53098">
    <property type="entry name" value="Ribonuclease H-like"/>
    <property type="match status" value="1"/>
</dbReference>
<keyword evidence="10 14" id="KW-0479">Metal-binding</keyword>
<dbReference type="GO" id="GO:0005737">
    <property type="term" value="C:cytoplasm"/>
    <property type="evidence" value="ECO:0007669"/>
    <property type="project" value="UniProtKB-SubCell"/>
</dbReference>
<keyword evidence="12 14" id="KW-0378">Hydrolase</keyword>
<dbReference type="InterPro" id="IPR036397">
    <property type="entry name" value="RNaseH_sf"/>
</dbReference>
<evidence type="ECO:0000256" key="6">
    <source>
        <dbReference type="ARBA" id="ARBA00012180"/>
    </source>
</evidence>
<dbReference type="GO" id="GO:0003723">
    <property type="term" value="F:RNA binding"/>
    <property type="evidence" value="ECO:0007669"/>
    <property type="project" value="UniProtKB-UniRule"/>
</dbReference>
<dbReference type="GO" id="GO:0032299">
    <property type="term" value="C:ribonuclease H2 complex"/>
    <property type="evidence" value="ECO:0007669"/>
    <property type="project" value="TreeGrafter"/>
</dbReference>
<dbReference type="GO" id="GO:0030145">
    <property type="term" value="F:manganese ion binding"/>
    <property type="evidence" value="ECO:0007669"/>
    <property type="project" value="UniProtKB-UniRule"/>
</dbReference>
<name>A0A317ZBV2_STAPS</name>